<dbReference type="CDD" id="cd00377">
    <property type="entry name" value="ICL_PEPM"/>
    <property type="match status" value="1"/>
</dbReference>
<dbReference type="InterPro" id="IPR039556">
    <property type="entry name" value="ICL/PEPM"/>
</dbReference>
<dbReference type="Pfam" id="PF13714">
    <property type="entry name" value="PEP_mutase"/>
    <property type="match status" value="1"/>
</dbReference>
<dbReference type="InterPro" id="IPR040442">
    <property type="entry name" value="Pyrv_kinase-like_dom_sf"/>
</dbReference>
<protein>
    <submittedName>
        <fullName evidence="1">2-methylisocitrate lyase</fullName>
    </submittedName>
</protein>
<dbReference type="PANTHER" id="PTHR42905">
    <property type="entry name" value="PHOSPHOENOLPYRUVATE CARBOXYLASE"/>
    <property type="match status" value="1"/>
</dbReference>
<evidence type="ECO:0000313" key="1">
    <source>
        <dbReference type="EMBL" id="PAQ08355.1"/>
    </source>
</evidence>
<proteinExistence type="predicted"/>
<dbReference type="GO" id="GO:0016829">
    <property type="term" value="F:lyase activity"/>
    <property type="evidence" value="ECO:0007669"/>
    <property type="project" value="UniProtKB-KW"/>
</dbReference>
<organism evidence="1 2">
    <name type="scientific">Mesorhizobium temperatum</name>
    <dbReference type="NCBI Taxonomy" id="241416"/>
    <lineage>
        <taxon>Bacteria</taxon>
        <taxon>Pseudomonadati</taxon>
        <taxon>Pseudomonadota</taxon>
        <taxon>Alphaproteobacteria</taxon>
        <taxon>Hyphomicrobiales</taxon>
        <taxon>Phyllobacteriaceae</taxon>
        <taxon>Mesorhizobium</taxon>
    </lineage>
</organism>
<accession>A0A271LLX1</accession>
<dbReference type="PANTHER" id="PTHR42905:SF16">
    <property type="entry name" value="CARBOXYPHOSPHONOENOLPYRUVATE PHOSPHONOMUTASE-LIKE PROTEIN (AFU_ORTHOLOGUE AFUA_5G07230)"/>
    <property type="match status" value="1"/>
</dbReference>
<dbReference type="OrthoDB" id="9785398at2"/>
<evidence type="ECO:0000313" key="2">
    <source>
        <dbReference type="Proteomes" id="UP000216442"/>
    </source>
</evidence>
<dbReference type="AlphaFoldDB" id="A0A271LLX1"/>
<reference evidence="1 2" key="1">
    <citation type="submission" date="2017-08" db="EMBL/GenBank/DDBJ databases">
        <title>Mesorhizobium wenxinae sp. nov., a novel rhizobial species isolated from root nodules of chickpea (Cicer arietinum L.).</title>
        <authorList>
            <person name="Zhang J."/>
        </authorList>
    </citation>
    <scope>NUCLEOTIDE SEQUENCE [LARGE SCALE GENOMIC DNA]</scope>
    <source>
        <strain evidence="1 2">SDW018</strain>
    </source>
</reference>
<dbReference type="EMBL" id="NPKJ01000050">
    <property type="protein sequence ID" value="PAQ08355.1"/>
    <property type="molecule type" value="Genomic_DNA"/>
</dbReference>
<dbReference type="Gene3D" id="3.20.20.60">
    <property type="entry name" value="Phosphoenolpyruvate-binding domains"/>
    <property type="match status" value="1"/>
</dbReference>
<keyword evidence="1" id="KW-0456">Lyase</keyword>
<keyword evidence="2" id="KW-1185">Reference proteome</keyword>
<sequence length="276" mass="29230">MQMESKSIAFRRLHEEPGAFIIPNPWDAGTARILAAMGFRALATTSAGMAFALGVAEGQVSREDTLSHCRAIVAATPLPVSADLEKGFGDNPESAAETIQAAADIGLVGCSLEDHTGQRDDPIYDFTLAVERIEAAAKASRTLPHDFVLTARCENFLWGRPDLDDTIGRLQAFEKAGADVLYAPGLHDLGMIRTVCGAVTKPVNVVMGMPGATFGVAELADAGVKRISVGSALARLAFGTFVRAAREMRSAGTFRFSEEAMGFAELEGFFTGSTKA</sequence>
<dbReference type="SUPFAM" id="SSF51621">
    <property type="entry name" value="Phosphoenolpyruvate/pyruvate domain"/>
    <property type="match status" value="1"/>
</dbReference>
<comment type="caution">
    <text evidence="1">The sequence shown here is derived from an EMBL/GenBank/DDBJ whole genome shotgun (WGS) entry which is preliminary data.</text>
</comment>
<gene>
    <name evidence="1" type="ORF">CIT26_17540</name>
</gene>
<dbReference type="Proteomes" id="UP000216442">
    <property type="component" value="Unassembled WGS sequence"/>
</dbReference>
<dbReference type="RefSeq" id="WP_095493761.1">
    <property type="nucleotide sequence ID" value="NZ_NPKJ01000050.1"/>
</dbReference>
<dbReference type="InterPro" id="IPR015813">
    <property type="entry name" value="Pyrv/PenolPyrv_kinase-like_dom"/>
</dbReference>
<name>A0A271LLX1_9HYPH</name>
<dbReference type="Gene3D" id="6.10.250.2750">
    <property type="match status" value="1"/>
</dbReference>